<reference evidence="3 4" key="1">
    <citation type="submission" date="2016-03" db="EMBL/GenBank/DDBJ databases">
        <title>Cyphomyrmex costatus WGS genome.</title>
        <authorList>
            <person name="Nygaard S."/>
            <person name="Hu H."/>
            <person name="Boomsma J."/>
            <person name="Zhang G."/>
        </authorList>
    </citation>
    <scope>NUCLEOTIDE SEQUENCE [LARGE SCALE GENOMIC DNA]</scope>
    <source>
        <strain evidence="3">MS0001</strain>
        <tissue evidence="3">Whole body</tissue>
    </source>
</reference>
<feature type="compositionally biased region" description="Basic and acidic residues" evidence="1">
    <location>
        <begin position="201"/>
        <end position="222"/>
    </location>
</feature>
<name>A0A195C510_9HYME</name>
<dbReference type="EMBL" id="KQ978251">
    <property type="protein sequence ID" value="KYM95959.1"/>
    <property type="molecule type" value="Genomic_DNA"/>
</dbReference>
<evidence type="ECO:0000313" key="3">
    <source>
        <dbReference type="EMBL" id="KYM95959.1"/>
    </source>
</evidence>
<keyword evidence="2" id="KW-0472">Membrane</keyword>
<gene>
    <name evidence="3" type="ORF">ALC62_13407</name>
</gene>
<keyword evidence="2" id="KW-1133">Transmembrane helix</keyword>
<feature type="transmembrane region" description="Helical" evidence="2">
    <location>
        <begin position="93"/>
        <end position="112"/>
    </location>
</feature>
<feature type="compositionally biased region" description="Low complexity" evidence="1">
    <location>
        <begin position="186"/>
        <end position="197"/>
    </location>
</feature>
<evidence type="ECO:0000313" key="4">
    <source>
        <dbReference type="Proteomes" id="UP000078542"/>
    </source>
</evidence>
<feature type="region of interest" description="Disordered" evidence="1">
    <location>
        <begin position="183"/>
        <end position="232"/>
    </location>
</feature>
<evidence type="ECO:0000256" key="2">
    <source>
        <dbReference type="SAM" id="Phobius"/>
    </source>
</evidence>
<dbReference type="Proteomes" id="UP000078542">
    <property type="component" value="Unassembled WGS sequence"/>
</dbReference>
<organism evidence="3 4">
    <name type="scientific">Cyphomyrmex costatus</name>
    <dbReference type="NCBI Taxonomy" id="456900"/>
    <lineage>
        <taxon>Eukaryota</taxon>
        <taxon>Metazoa</taxon>
        <taxon>Ecdysozoa</taxon>
        <taxon>Arthropoda</taxon>
        <taxon>Hexapoda</taxon>
        <taxon>Insecta</taxon>
        <taxon>Pterygota</taxon>
        <taxon>Neoptera</taxon>
        <taxon>Endopterygota</taxon>
        <taxon>Hymenoptera</taxon>
        <taxon>Apocrita</taxon>
        <taxon>Aculeata</taxon>
        <taxon>Formicoidea</taxon>
        <taxon>Formicidae</taxon>
        <taxon>Myrmicinae</taxon>
        <taxon>Cyphomyrmex</taxon>
    </lineage>
</organism>
<proteinExistence type="predicted"/>
<feature type="compositionally biased region" description="Basic and acidic residues" evidence="1">
    <location>
        <begin position="286"/>
        <end position="311"/>
    </location>
</feature>
<dbReference type="AlphaFoldDB" id="A0A195C510"/>
<keyword evidence="4" id="KW-1185">Reference proteome</keyword>
<evidence type="ECO:0000256" key="1">
    <source>
        <dbReference type="SAM" id="MobiDB-lite"/>
    </source>
</evidence>
<keyword evidence="2" id="KW-0812">Transmembrane</keyword>
<protein>
    <submittedName>
        <fullName evidence="3">Uncharacterized protein</fullName>
    </submittedName>
</protein>
<feature type="non-terminal residue" evidence="3">
    <location>
        <position position="1"/>
    </location>
</feature>
<sequence>KRLPRKRAYRPRNRSRPYAALDRIGEGDVLQTAVLLQFWGRQDLNPGTLWAIYTTGPWSALATCGVSFSRIPRRTTGNVQETEAGKSDAKMKLLILCLLTTVAFAMPGPGLLKIPRVYNAVITSNQNLSPSRAFPVIQPVIHRTAIGYVPPFYYTQIAPHFVGPEVVHYPLLANGKAARNDQAQASSSTSHLVESTSFGVAKEREDTAITDRAKENDRKNGDTKNSAKKKEQEPWSFYPNYRSFYYEPYVYTYNGFNPHLVPGTYYIDYRPYESVESIPSTTPRNVDSDHLLPSFHDEKRTHTKNVREKIPDVPPPPLPTSIPKRS</sequence>
<feature type="region of interest" description="Disordered" evidence="1">
    <location>
        <begin position="277"/>
        <end position="326"/>
    </location>
</feature>
<accession>A0A195C510</accession>